<keyword evidence="10" id="KW-0653">Protein transport</keyword>
<keyword evidence="8 19" id="KW-0812">Transmembrane</keyword>
<dbReference type="PANTHER" id="PTHR15071">
    <property type="entry name" value="MANNOSE-6-PHOSPHATE RECEPTOR FAMILY MEMBER"/>
    <property type="match status" value="1"/>
</dbReference>
<evidence type="ECO:0000313" key="21">
    <source>
        <dbReference type="EMBL" id="KAK1761263.1"/>
    </source>
</evidence>
<dbReference type="Proteomes" id="UP001239445">
    <property type="component" value="Unassembled WGS sequence"/>
</dbReference>
<dbReference type="Pfam" id="PF09451">
    <property type="entry name" value="ATG27"/>
    <property type="match status" value="1"/>
</dbReference>
<evidence type="ECO:0000256" key="15">
    <source>
        <dbReference type="ARBA" id="ARBA00023136"/>
    </source>
</evidence>
<feature type="domain" description="MRH" evidence="20">
    <location>
        <begin position="46"/>
        <end position="261"/>
    </location>
</feature>
<evidence type="ECO:0000256" key="12">
    <source>
        <dbReference type="ARBA" id="ARBA00023006"/>
    </source>
</evidence>
<evidence type="ECO:0000256" key="14">
    <source>
        <dbReference type="ARBA" id="ARBA00023128"/>
    </source>
</evidence>
<organism evidence="21 22">
    <name type="scientific">Echria macrotheca</name>
    <dbReference type="NCBI Taxonomy" id="438768"/>
    <lineage>
        <taxon>Eukaryota</taxon>
        <taxon>Fungi</taxon>
        <taxon>Dikarya</taxon>
        <taxon>Ascomycota</taxon>
        <taxon>Pezizomycotina</taxon>
        <taxon>Sordariomycetes</taxon>
        <taxon>Sordariomycetidae</taxon>
        <taxon>Sordariales</taxon>
        <taxon>Schizotheciaceae</taxon>
        <taxon>Echria</taxon>
    </lineage>
</organism>
<evidence type="ECO:0000256" key="3">
    <source>
        <dbReference type="ARBA" id="ARBA00004472"/>
    </source>
</evidence>
<proteinExistence type="inferred from homology"/>
<evidence type="ECO:0000256" key="17">
    <source>
        <dbReference type="ARBA" id="ARBA00023329"/>
    </source>
</evidence>
<evidence type="ECO:0000256" key="7">
    <source>
        <dbReference type="ARBA" id="ARBA00022448"/>
    </source>
</evidence>
<dbReference type="GO" id="GO:0031966">
    <property type="term" value="C:mitochondrial membrane"/>
    <property type="evidence" value="ECO:0007669"/>
    <property type="project" value="UniProtKB-SubCell"/>
</dbReference>
<dbReference type="GO" id="GO:0006914">
    <property type="term" value="P:autophagy"/>
    <property type="evidence" value="ECO:0007669"/>
    <property type="project" value="UniProtKB-KW"/>
</dbReference>
<evidence type="ECO:0000256" key="16">
    <source>
        <dbReference type="ARBA" id="ARBA00023157"/>
    </source>
</evidence>
<name>A0AAJ0FFD3_9PEZI</name>
<keyword evidence="22" id="KW-1185">Reference proteome</keyword>
<evidence type="ECO:0000256" key="9">
    <source>
        <dbReference type="ARBA" id="ARBA00022729"/>
    </source>
</evidence>
<dbReference type="GO" id="GO:0030659">
    <property type="term" value="C:cytoplasmic vesicle membrane"/>
    <property type="evidence" value="ECO:0007669"/>
    <property type="project" value="UniProtKB-SubCell"/>
</dbReference>
<dbReference type="SUPFAM" id="SSF50911">
    <property type="entry name" value="Mannose 6-phosphate receptor domain"/>
    <property type="match status" value="1"/>
</dbReference>
<dbReference type="GO" id="GO:0000139">
    <property type="term" value="C:Golgi membrane"/>
    <property type="evidence" value="ECO:0007669"/>
    <property type="project" value="UniProtKB-SubCell"/>
</dbReference>
<gene>
    <name evidence="21" type="ORF">QBC47DRAFT_369509</name>
</gene>
<protein>
    <recommendedName>
        <fullName evidence="6">Autophagy-related protein 27</fullName>
    </recommendedName>
</protein>
<evidence type="ECO:0000256" key="19">
    <source>
        <dbReference type="SAM" id="Phobius"/>
    </source>
</evidence>
<keyword evidence="14" id="KW-0496">Mitochondrion</keyword>
<dbReference type="GO" id="GO:0034045">
    <property type="term" value="C:phagophore assembly site membrane"/>
    <property type="evidence" value="ECO:0007669"/>
    <property type="project" value="UniProtKB-SubCell"/>
</dbReference>
<comment type="subcellular location">
    <subcellularLocation>
        <location evidence="2">Cytoplasmic vesicle membrane</location>
        <topology evidence="2">Single-pass type I membrane protein</topology>
    </subcellularLocation>
    <subcellularLocation>
        <location evidence="4">Golgi apparatus membrane</location>
        <topology evidence="4">Single-pass type I membrane protein</topology>
    </subcellularLocation>
    <subcellularLocation>
        <location evidence="1">Mitochondrion membrane</location>
        <topology evidence="1">Single-pass membrane protein</topology>
    </subcellularLocation>
    <subcellularLocation>
        <location evidence="3">Preautophagosomal structure membrane</location>
        <topology evidence="3">Single-pass type I membrane protein</topology>
    </subcellularLocation>
</comment>
<evidence type="ECO:0000256" key="13">
    <source>
        <dbReference type="ARBA" id="ARBA00023034"/>
    </source>
</evidence>
<dbReference type="InterPro" id="IPR018939">
    <property type="entry name" value="Autophagy-rel_prot_27"/>
</dbReference>
<evidence type="ECO:0000256" key="11">
    <source>
        <dbReference type="ARBA" id="ARBA00022989"/>
    </source>
</evidence>
<evidence type="ECO:0000256" key="8">
    <source>
        <dbReference type="ARBA" id="ARBA00022692"/>
    </source>
</evidence>
<dbReference type="GO" id="GO:0015031">
    <property type="term" value="P:protein transport"/>
    <property type="evidence" value="ECO:0007669"/>
    <property type="project" value="UniProtKB-KW"/>
</dbReference>
<sequence length="348" mass="38539">MERHTRTTTTRIRGLMVVFLGLGGFATASAVSGGSVAAAAADTPQLPCKALSIDNHQFDLSALAGPHTVVTSEFAPPSYYNRTYTLDLCGTLERKGEAEGRFKCPKGTSVCQIKHHWNPEDKKSTVEEVIPIAGDLAEHGGGKFTWEATRLKTAENEGGKEGLKVTLKGGVWETREQRAVVELRCNKTMEGKEGEWESEDEYVRPAAKRDDADKSKAENGVGEPEHQLKKDGAALIWDGYKREGEVDTLYLTWYTKYACESAAGEPPVEDRGGHWGWFTWMVILVFLAIATYLIFGSWLNYNRYGARGWDLLPHGDTLRDVPYLLKDWTRRVLNTVQSSGSRGGYSAV</sequence>
<keyword evidence="12" id="KW-0072">Autophagy</keyword>
<evidence type="ECO:0000313" key="22">
    <source>
        <dbReference type="Proteomes" id="UP001239445"/>
    </source>
</evidence>
<dbReference type="EMBL" id="MU839827">
    <property type="protein sequence ID" value="KAK1761263.1"/>
    <property type="molecule type" value="Genomic_DNA"/>
</dbReference>
<dbReference type="PANTHER" id="PTHR15071:SF13">
    <property type="entry name" value="AUTOPHAGY-RELATED PROTEIN 27"/>
    <property type="match status" value="1"/>
</dbReference>
<comment type="caution">
    <text evidence="21">The sequence shown here is derived from an EMBL/GenBank/DDBJ whole genome shotgun (WGS) entry which is preliminary data.</text>
</comment>
<dbReference type="AlphaFoldDB" id="A0AAJ0FFD3"/>
<evidence type="ECO:0000256" key="18">
    <source>
        <dbReference type="SAM" id="MobiDB-lite"/>
    </source>
</evidence>
<keyword evidence="13" id="KW-0333">Golgi apparatus</keyword>
<dbReference type="Gene3D" id="2.70.130.10">
    <property type="entry name" value="Mannose-6-phosphate receptor binding domain"/>
    <property type="match status" value="1"/>
</dbReference>
<evidence type="ECO:0000256" key="2">
    <source>
        <dbReference type="ARBA" id="ARBA00004358"/>
    </source>
</evidence>
<evidence type="ECO:0000256" key="6">
    <source>
        <dbReference type="ARBA" id="ARBA00013776"/>
    </source>
</evidence>
<reference evidence="21" key="1">
    <citation type="submission" date="2023-06" db="EMBL/GenBank/DDBJ databases">
        <title>Genome-scale phylogeny and comparative genomics of the fungal order Sordariales.</title>
        <authorList>
            <consortium name="Lawrence Berkeley National Laboratory"/>
            <person name="Hensen N."/>
            <person name="Bonometti L."/>
            <person name="Westerberg I."/>
            <person name="Brannstrom I.O."/>
            <person name="Guillou S."/>
            <person name="Cros-Aarteil S."/>
            <person name="Calhoun S."/>
            <person name="Haridas S."/>
            <person name="Kuo A."/>
            <person name="Mondo S."/>
            <person name="Pangilinan J."/>
            <person name="Riley R."/>
            <person name="Labutti K."/>
            <person name="Andreopoulos B."/>
            <person name="Lipzen A."/>
            <person name="Chen C."/>
            <person name="Yanf M."/>
            <person name="Daum C."/>
            <person name="Ng V."/>
            <person name="Clum A."/>
            <person name="Steindorff A."/>
            <person name="Ohm R."/>
            <person name="Martin F."/>
            <person name="Silar P."/>
            <person name="Natvig D."/>
            <person name="Lalanne C."/>
            <person name="Gautier V."/>
            <person name="Ament-Velasquez S.L."/>
            <person name="Kruys A."/>
            <person name="Hutchinson M.I."/>
            <person name="Powell A.J."/>
            <person name="Barry K."/>
            <person name="Miller A.N."/>
            <person name="Grigoriev I.V."/>
            <person name="Debuchy R."/>
            <person name="Gladieux P."/>
            <person name="Thoren M.H."/>
            <person name="Johannesson H."/>
        </authorList>
    </citation>
    <scope>NUCLEOTIDE SEQUENCE</scope>
    <source>
        <strain evidence="21">PSN4</strain>
    </source>
</reference>
<keyword evidence="11 19" id="KW-1133">Transmembrane helix</keyword>
<accession>A0AAJ0FFD3</accession>
<evidence type="ECO:0000256" key="1">
    <source>
        <dbReference type="ARBA" id="ARBA00004304"/>
    </source>
</evidence>
<keyword evidence="7" id="KW-0813">Transport</keyword>
<keyword evidence="16" id="KW-1015">Disulfide bond</keyword>
<evidence type="ECO:0000256" key="5">
    <source>
        <dbReference type="ARBA" id="ARBA00005363"/>
    </source>
</evidence>
<dbReference type="InterPro" id="IPR009011">
    <property type="entry name" value="Man6P_isomerase_rcpt-bd_dom_sf"/>
</dbReference>
<evidence type="ECO:0000256" key="4">
    <source>
        <dbReference type="ARBA" id="ARBA00004614"/>
    </source>
</evidence>
<comment type="similarity">
    <text evidence="5">Belongs to the ATG27 family.</text>
</comment>
<feature type="region of interest" description="Disordered" evidence="18">
    <location>
        <begin position="190"/>
        <end position="226"/>
    </location>
</feature>
<dbReference type="InterPro" id="IPR044865">
    <property type="entry name" value="MRH_dom"/>
</dbReference>
<dbReference type="PROSITE" id="PS51914">
    <property type="entry name" value="MRH"/>
    <property type="match status" value="1"/>
</dbReference>
<evidence type="ECO:0000259" key="20">
    <source>
        <dbReference type="PROSITE" id="PS51914"/>
    </source>
</evidence>
<keyword evidence="9" id="KW-0732">Signal</keyword>
<feature type="transmembrane region" description="Helical" evidence="19">
    <location>
        <begin position="275"/>
        <end position="295"/>
    </location>
</feature>
<keyword evidence="17" id="KW-0968">Cytoplasmic vesicle</keyword>
<evidence type="ECO:0000256" key="10">
    <source>
        <dbReference type="ARBA" id="ARBA00022927"/>
    </source>
</evidence>
<keyword evidence="15 19" id="KW-0472">Membrane</keyword>